<name>A0A9W6SLW6_9ACTN</name>
<comment type="caution">
    <text evidence="2">The sequence shown here is derived from an EMBL/GenBank/DDBJ whole genome shotgun (WGS) entry which is preliminary data.</text>
</comment>
<dbReference type="InterPro" id="IPR003848">
    <property type="entry name" value="DUF218"/>
</dbReference>
<evidence type="ECO:0000313" key="3">
    <source>
        <dbReference type="Proteomes" id="UP001165079"/>
    </source>
</evidence>
<evidence type="ECO:0000313" key="2">
    <source>
        <dbReference type="EMBL" id="GLZ78211.1"/>
    </source>
</evidence>
<organism evidence="2 3">
    <name type="scientific">Actinorhabdospora filicis</name>
    <dbReference type="NCBI Taxonomy" id="1785913"/>
    <lineage>
        <taxon>Bacteria</taxon>
        <taxon>Bacillati</taxon>
        <taxon>Actinomycetota</taxon>
        <taxon>Actinomycetes</taxon>
        <taxon>Micromonosporales</taxon>
        <taxon>Micromonosporaceae</taxon>
        <taxon>Actinorhabdospora</taxon>
    </lineage>
</organism>
<dbReference type="Gene3D" id="3.40.50.620">
    <property type="entry name" value="HUPs"/>
    <property type="match status" value="1"/>
</dbReference>
<protein>
    <recommendedName>
        <fullName evidence="1">DUF218 domain-containing protein</fullName>
    </recommendedName>
</protein>
<dbReference type="CDD" id="cd06259">
    <property type="entry name" value="YdcF-like"/>
    <property type="match status" value="1"/>
</dbReference>
<sequence length="202" mass="21884">MTGDLTPERIDRMTAFVDITAPPPAGSPVAVFIFGTNQIAPIEIAAERYAAGLAPLIIVTGGINRHDGRVEGPWLRGELAARGVPADGIRVESTSANTEQNVINARPFILEAIDAGLPLVAVSKWYHRRAINALATHAPELGRWYAIGYEPIYAGRAITRENWPTHPDGLKRVVRESGEVPRRIADGTLADATIEDGAWRHV</sequence>
<dbReference type="AlphaFoldDB" id="A0A9W6SLW6"/>
<dbReference type="Proteomes" id="UP001165079">
    <property type="component" value="Unassembled WGS sequence"/>
</dbReference>
<reference evidence="2" key="1">
    <citation type="submission" date="2023-03" db="EMBL/GenBank/DDBJ databases">
        <title>Actinorhabdospora filicis NBRC 111898.</title>
        <authorList>
            <person name="Ichikawa N."/>
            <person name="Sato H."/>
            <person name="Tonouchi N."/>
        </authorList>
    </citation>
    <scope>NUCLEOTIDE SEQUENCE</scope>
    <source>
        <strain evidence="2">NBRC 111898</strain>
    </source>
</reference>
<proteinExistence type="predicted"/>
<dbReference type="Pfam" id="PF02698">
    <property type="entry name" value="DUF218"/>
    <property type="match status" value="1"/>
</dbReference>
<evidence type="ECO:0000259" key="1">
    <source>
        <dbReference type="Pfam" id="PF02698"/>
    </source>
</evidence>
<keyword evidence="3" id="KW-1185">Reference proteome</keyword>
<gene>
    <name evidence="2" type="ORF">Afil01_30180</name>
</gene>
<dbReference type="RefSeq" id="WP_285663379.1">
    <property type="nucleotide sequence ID" value="NZ_BSTX01000002.1"/>
</dbReference>
<feature type="domain" description="DUF218" evidence="1">
    <location>
        <begin position="31"/>
        <end position="138"/>
    </location>
</feature>
<dbReference type="EMBL" id="BSTX01000002">
    <property type="protein sequence ID" value="GLZ78211.1"/>
    <property type="molecule type" value="Genomic_DNA"/>
</dbReference>
<dbReference type="InterPro" id="IPR014729">
    <property type="entry name" value="Rossmann-like_a/b/a_fold"/>
</dbReference>
<accession>A0A9W6SLW6</accession>